<dbReference type="EMBL" id="JAKLTQ010000014">
    <property type="protein sequence ID" value="MCG2623578.1"/>
    <property type="molecule type" value="Genomic_DNA"/>
</dbReference>
<proteinExistence type="predicted"/>
<dbReference type="RefSeq" id="WP_237822984.1">
    <property type="nucleotide sequence ID" value="NZ_JAKLTQ010000014.1"/>
</dbReference>
<name>A0ABS9LAG7_9MICC</name>
<dbReference type="CDD" id="cd02440">
    <property type="entry name" value="AdoMet_MTases"/>
    <property type="match status" value="1"/>
</dbReference>
<dbReference type="Proteomes" id="UP001165368">
    <property type="component" value="Unassembled WGS sequence"/>
</dbReference>
<dbReference type="GO" id="GO:0008168">
    <property type="term" value="F:methyltransferase activity"/>
    <property type="evidence" value="ECO:0007669"/>
    <property type="project" value="UniProtKB-KW"/>
</dbReference>
<evidence type="ECO:0000313" key="3">
    <source>
        <dbReference type="Proteomes" id="UP001165368"/>
    </source>
</evidence>
<dbReference type="GO" id="GO:0032259">
    <property type="term" value="P:methylation"/>
    <property type="evidence" value="ECO:0007669"/>
    <property type="project" value="UniProtKB-KW"/>
</dbReference>
<dbReference type="SUPFAM" id="SSF53335">
    <property type="entry name" value="S-adenosyl-L-methionine-dependent methyltransferases"/>
    <property type="match status" value="1"/>
</dbReference>
<reference evidence="2" key="1">
    <citation type="submission" date="2022-01" db="EMBL/GenBank/DDBJ databases">
        <authorList>
            <person name="Jo J.-H."/>
            <person name="Im W.-T."/>
        </authorList>
    </citation>
    <scope>NUCLEOTIDE SEQUENCE</scope>
    <source>
        <strain evidence="2">I2-34</strain>
    </source>
</reference>
<dbReference type="Pfam" id="PF13847">
    <property type="entry name" value="Methyltransf_31"/>
    <property type="match status" value="1"/>
</dbReference>
<keyword evidence="2" id="KW-0808">Transferase</keyword>
<protein>
    <submittedName>
        <fullName evidence="2">Class I SAM-dependent methyltransferase</fullName>
    </submittedName>
</protein>
<dbReference type="PANTHER" id="PTHR42912">
    <property type="entry name" value="METHYLTRANSFERASE"/>
    <property type="match status" value="1"/>
</dbReference>
<dbReference type="PANTHER" id="PTHR42912:SF93">
    <property type="entry name" value="N6-ADENOSINE-METHYLTRANSFERASE TMT1A"/>
    <property type="match status" value="1"/>
</dbReference>
<evidence type="ECO:0000313" key="2">
    <source>
        <dbReference type="EMBL" id="MCG2623578.1"/>
    </source>
</evidence>
<dbReference type="InterPro" id="IPR050508">
    <property type="entry name" value="Methyltransf_Superfamily"/>
</dbReference>
<dbReference type="Gene3D" id="3.40.50.150">
    <property type="entry name" value="Vaccinia Virus protein VP39"/>
    <property type="match status" value="1"/>
</dbReference>
<dbReference type="InterPro" id="IPR025714">
    <property type="entry name" value="Methyltranfer_dom"/>
</dbReference>
<keyword evidence="3" id="KW-1185">Reference proteome</keyword>
<keyword evidence="2" id="KW-0489">Methyltransferase</keyword>
<comment type="caution">
    <text evidence="2">The sequence shown here is derived from an EMBL/GenBank/DDBJ whole genome shotgun (WGS) entry which is preliminary data.</text>
</comment>
<organism evidence="2 3">
    <name type="scientific">Arthrobacter hankyongi</name>
    <dbReference type="NCBI Taxonomy" id="2904801"/>
    <lineage>
        <taxon>Bacteria</taxon>
        <taxon>Bacillati</taxon>
        <taxon>Actinomycetota</taxon>
        <taxon>Actinomycetes</taxon>
        <taxon>Micrococcales</taxon>
        <taxon>Micrococcaceae</taxon>
        <taxon>Arthrobacter</taxon>
    </lineage>
</organism>
<accession>A0ABS9LAG7</accession>
<sequence length="268" mass="29488">MKNEVYSHGHHRSVVNAHAIRTAADCAAYLLPHLKPGMSVLDVGCGPGSITADLAELVAPGEVTGLDRSEDVLEQAAELAALRGIENATFASGNIYDLAYDDDTFDVVHAHQVLQHLADPVAALYEMRRVAKPGGIIAVRDADFHGMSWYPAMPEFDEWMETYQQIARGNHAEPDAGRHLVSWALAAGLRDIEPSSSNWLYATEEKRAWQGNVWSERVLHSAYAEQALERGLADQAGLERIAQGWLDWAKTPDGWFLIPNGEILARKP</sequence>
<feature type="domain" description="Methyltransferase" evidence="1">
    <location>
        <begin position="35"/>
        <end position="171"/>
    </location>
</feature>
<dbReference type="InterPro" id="IPR029063">
    <property type="entry name" value="SAM-dependent_MTases_sf"/>
</dbReference>
<gene>
    <name evidence="2" type="ORF">LVY72_16900</name>
</gene>
<evidence type="ECO:0000259" key="1">
    <source>
        <dbReference type="Pfam" id="PF13847"/>
    </source>
</evidence>